<name>A0A1V6NRS0_PENDC</name>
<evidence type="ECO:0000313" key="3">
    <source>
        <dbReference type="Proteomes" id="UP000191522"/>
    </source>
</evidence>
<evidence type="ECO:0000313" key="2">
    <source>
        <dbReference type="EMBL" id="OQD67403.1"/>
    </source>
</evidence>
<dbReference type="OrthoDB" id="3921745at2759"/>
<comment type="caution">
    <text evidence="2">The sequence shown here is derived from an EMBL/GenBank/DDBJ whole genome shotgun (WGS) entry which is preliminary data.</text>
</comment>
<proteinExistence type="predicted"/>
<dbReference type="OMA" id="NVWYPWM"/>
<accession>A0A1V6NRS0</accession>
<reference evidence="3" key="1">
    <citation type="journal article" date="2017" name="Nat. Microbiol.">
        <title>Global analysis of biosynthetic gene clusters reveals vast potential of secondary metabolite production in Penicillium species.</title>
        <authorList>
            <person name="Nielsen J.C."/>
            <person name="Grijseels S."/>
            <person name="Prigent S."/>
            <person name="Ji B."/>
            <person name="Dainat J."/>
            <person name="Nielsen K.F."/>
            <person name="Frisvad J.C."/>
            <person name="Workman M."/>
            <person name="Nielsen J."/>
        </authorList>
    </citation>
    <scope>NUCLEOTIDE SEQUENCE [LARGE SCALE GENOMIC DNA]</scope>
    <source>
        <strain evidence="3">IBT 11843</strain>
    </source>
</reference>
<dbReference type="EMBL" id="MDYL01000037">
    <property type="protein sequence ID" value="OQD67403.1"/>
    <property type="molecule type" value="Genomic_DNA"/>
</dbReference>
<keyword evidence="3" id="KW-1185">Reference proteome</keyword>
<feature type="compositionally biased region" description="Polar residues" evidence="1">
    <location>
        <begin position="35"/>
        <end position="46"/>
    </location>
</feature>
<feature type="region of interest" description="Disordered" evidence="1">
    <location>
        <begin position="1"/>
        <end position="135"/>
    </location>
</feature>
<feature type="compositionally biased region" description="Low complexity" evidence="1">
    <location>
        <begin position="65"/>
        <end position="81"/>
    </location>
</feature>
<protein>
    <submittedName>
        <fullName evidence="2">Uncharacterized protein</fullName>
    </submittedName>
</protein>
<dbReference type="Proteomes" id="UP000191522">
    <property type="component" value="Unassembled WGS sequence"/>
</dbReference>
<gene>
    <name evidence="2" type="ORF">PENDEC_c037G00979</name>
</gene>
<dbReference type="AlphaFoldDB" id="A0A1V6NRS0"/>
<evidence type="ECO:0000256" key="1">
    <source>
        <dbReference type="SAM" id="MobiDB-lite"/>
    </source>
</evidence>
<dbReference type="STRING" id="69771.A0A1V6NRS0"/>
<sequence>MDTRTETYIPPSRQSRMKIDSLLNPPTDSVERDYNSSSPCQTNPNQSPSYPPSPGYWHYQGYHDTSPGATSTATTHASSNSNQSMHHHHHHHHHMFLSYRPGSAPSSPDTYQPRERYDSVSSSSSTNADRRRAPRPKYEEEEMYFIWYHRVDLCQEWKEVRESFNRQFPSRQRRGFQGIQCKFYRFIKEKKCPTLREQRRMRDGEFLREGASLGQEGAPRFGVIEWANVWYPWMREDRDTALQMQRQHQRRA</sequence>
<feature type="compositionally biased region" description="Basic residues" evidence="1">
    <location>
        <begin position="85"/>
        <end position="95"/>
    </location>
</feature>
<organism evidence="2 3">
    <name type="scientific">Penicillium decumbens</name>
    <dbReference type="NCBI Taxonomy" id="69771"/>
    <lineage>
        <taxon>Eukaryota</taxon>
        <taxon>Fungi</taxon>
        <taxon>Dikarya</taxon>
        <taxon>Ascomycota</taxon>
        <taxon>Pezizomycotina</taxon>
        <taxon>Eurotiomycetes</taxon>
        <taxon>Eurotiomycetidae</taxon>
        <taxon>Eurotiales</taxon>
        <taxon>Aspergillaceae</taxon>
        <taxon>Penicillium</taxon>
    </lineage>
</organism>